<keyword evidence="4 5" id="KW-0472">Membrane</keyword>
<evidence type="ECO:0000313" key="6">
    <source>
        <dbReference type="EMBL" id="QUI22066.1"/>
    </source>
</evidence>
<dbReference type="InterPro" id="IPR014205">
    <property type="entry name" value="Spore_YtaF"/>
</dbReference>
<keyword evidence="3 5" id="KW-1133">Transmembrane helix</keyword>
<dbReference type="AlphaFoldDB" id="A0A8J8MIH7"/>
<feature type="transmembrane region" description="Helical" evidence="5">
    <location>
        <begin position="156"/>
        <end position="176"/>
    </location>
</feature>
<feature type="transmembrane region" description="Helical" evidence="5">
    <location>
        <begin position="65"/>
        <end position="85"/>
    </location>
</feature>
<evidence type="ECO:0000256" key="2">
    <source>
        <dbReference type="ARBA" id="ARBA00022692"/>
    </source>
</evidence>
<organism evidence="6 7">
    <name type="scientific">Vallitalea pronyensis</name>
    <dbReference type="NCBI Taxonomy" id="1348613"/>
    <lineage>
        <taxon>Bacteria</taxon>
        <taxon>Bacillati</taxon>
        <taxon>Bacillota</taxon>
        <taxon>Clostridia</taxon>
        <taxon>Lachnospirales</taxon>
        <taxon>Vallitaleaceae</taxon>
        <taxon>Vallitalea</taxon>
    </lineage>
</organism>
<keyword evidence="1" id="KW-1003">Cell membrane</keyword>
<dbReference type="KEGG" id="vpy:HZI73_07025"/>
<protein>
    <submittedName>
        <fullName evidence="6">Sporulation membrane protein YtaF</fullName>
    </submittedName>
</protein>
<sequence length="207" mass="22709">MTEALLIAIAICIDSFALGITYGIKQIKISKTAILILNLVTISILGISIYSGQLVRQFISENTSSLISCIILVSLGSFFMIEGYIKYKIEKKEDNRLAKFYIPKLGIIIDIALDSTKADMDVSGDINIKEALYLGLILSIDALGAGFGLSLDGINYLYFLPLVFSFNIISILYGHYLGTKIESYNTSLKTSLLPGGILVFVGLLKWM</sequence>
<dbReference type="PANTHER" id="PTHR35529">
    <property type="entry name" value="MANGANESE EFFLUX PUMP MNTP-RELATED"/>
    <property type="match status" value="1"/>
</dbReference>
<evidence type="ECO:0000313" key="7">
    <source>
        <dbReference type="Proteomes" id="UP000683246"/>
    </source>
</evidence>
<feature type="transmembrane region" description="Helical" evidence="5">
    <location>
        <begin position="188"/>
        <end position="206"/>
    </location>
</feature>
<accession>A0A8J8MIH7</accession>
<feature type="transmembrane region" description="Helical" evidence="5">
    <location>
        <begin position="33"/>
        <end position="53"/>
    </location>
</feature>
<gene>
    <name evidence="6" type="primary">ytaF</name>
    <name evidence="6" type="ORF">HZI73_07025</name>
</gene>
<name>A0A8J8MIH7_9FIRM</name>
<feature type="transmembrane region" description="Helical" evidence="5">
    <location>
        <begin position="6"/>
        <end position="24"/>
    </location>
</feature>
<dbReference type="InterPro" id="IPR003810">
    <property type="entry name" value="Mntp/YtaF"/>
</dbReference>
<keyword evidence="2 5" id="KW-0812">Transmembrane</keyword>
<reference evidence="6" key="1">
    <citation type="submission" date="2020-07" db="EMBL/GenBank/DDBJ databases">
        <title>Vallitalea pronyensis genome.</title>
        <authorList>
            <person name="Postec A."/>
        </authorList>
    </citation>
    <scope>NUCLEOTIDE SEQUENCE</scope>
    <source>
        <strain evidence="6">FatNI3</strain>
    </source>
</reference>
<keyword evidence="7" id="KW-1185">Reference proteome</keyword>
<evidence type="ECO:0000256" key="3">
    <source>
        <dbReference type="ARBA" id="ARBA00022989"/>
    </source>
</evidence>
<dbReference type="Proteomes" id="UP000683246">
    <property type="component" value="Chromosome"/>
</dbReference>
<evidence type="ECO:0000256" key="1">
    <source>
        <dbReference type="ARBA" id="ARBA00022475"/>
    </source>
</evidence>
<dbReference type="EMBL" id="CP058649">
    <property type="protein sequence ID" value="QUI22066.1"/>
    <property type="molecule type" value="Genomic_DNA"/>
</dbReference>
<proteinExistence type="predicted"/>
<dbReference type="Pfam" id="PF02659">
    <property type="entry name" value="Mntp"/>
    <property type="match status" value="1"/>
</dbReference>
<evidence type="ECO:0000256" key="4">
    <source>
        <dbReference type="ARBA" id="ARBA00023136"/>
    </source>
</evidence>
<feature type="transmembrane region" description="Helical" evidence="5">
    <location>
        <begin position="131"/>
        <end position="150"/>
    </location>
</feature>
<dbReference type="NCBIfam" id="TIGR02840">
    <property type="entry name" value="spore_YtaF"/>
    <property type="match status" value="1"/>
</dbReference>
<evidence type="ECO:0000256" key="5">
    <source>
        <dbReference type="SAM" id="Phobius"/>
    </source>
</evidence>
<dbReference type="PANTHER" id="PTHR35529:SF2">
    <property type="entry name" value="SPORULATION PROTEIN YTAF-RELATED"/>
    <property type="match status" value="1"/>
</dbReference>